<sequence>MPRLKKRHLPHRVNIQILEGEGAEGEIWGPVITGVPAYVEQKARLRVDRRSTSPTSGQEITSSTFVVVLHENDMLPRSRVTVFPGEARERTSEVIDAAFYDYNAHTPNHSEIYLE</sequence>
<dbReference type="RefSeq" id="WP_310020714.1">
    <property type="nucleotide sequence ID" value="NZ_JAVDUM010000009.1"/>
</dbReference>
<gene>
    <name evidence="1" type="ORF">J2Y69_002285</name>
</gene>
<reference evidence="1 2" key="1">
    <citation type="submission" date="2023-07" db="EMBL/GenBank/DDBJ databases">
        <title>Sorghum-associated microbial communities from plants grown in Nebraska, USA.</title>
        <authorList>
            <person name="Schachtman D."/>
        </authorList>
    </citation>
    <scope>NUCLEOTIDE SEQUENCE [LARGE SCALE GENOMIC DNA]</scope>
    <source>
        <strain evidence="1 2">2980</strain>
    </source>
</reference>
<name>A0ABU1SDK0_9MICO</name>
<proteinExistence type="predicted"/>
<keyword evidence="2" id="KW-1185">Reference proteome</keyword>
<evidence type="ECO:0000313" key="2">
    <source>
        <dbReference type="Proteomes" id="UP001259347"/>
    </source>
</evidence>
<organism evidence="1 2">
    <name type="scientific">Microbacterium resistens</name>
    <dbReference type="NCBI Taxonomy" id="156977"/>
    <lineage>
        <taxon>Bacteria</taxon>
        <taxon>Bacillati</taxon>
        <taxon>Actinomycetota</taxon>
        <taxon>Actinomycetes</taxon>
        <taxon>Micrococcales</taxon>
        <taxon>Microbacteriaceae</taxon>
        <taxon>Microbacterium</taxon>
    </lineage>
</organism>
<accession>A0ABU1SDK0</accession>
<protein>
    <recommendedName>
        <fullName evidence="3">Minor capsid protein</fullName>
    </recommendedName>
</protein>
<dbReference type="EMBL" id="JAVDUM010000009">
    <property type="protein sequence ID" value="MDR6867681.1"/>
    <property type="molecule type" value="Genomic_DNA"/>
</dbReference>
<comment type="caution">
    <text evidence="1">The sequence shown here is derived from an EMBL/GenBank/DDBJ whole genome shotgun (WGS) entry which is preliminary data.</text>
</comment>
<dbReference type="Proteomes" id="UP001259347">
    <property type="component" value="Unassembled WGS sequence"/>
</dbReference>
<evidence type="ECO:0008006" key="3">
    <source>
        <dbReference type="Google" id="ProtNLM"/>
    </source>
</evidence>
<evidence type="ECO:0000313" key="1">
    <source>
        <dbReference type="EMBL" id="MDR6867681.1"/>
    </source>
</evidence>